<dbReference type="PRINTS" id="PR00455">
    <property type="entry name" value="HTHTETR"/>
</dbReference>
<gene>
    <name evidence="6" type="ORF">ACFFH7_15265</name>
</gene>
<keyword evidence="3" id="KW-0804">Transcription</keyword>
<dbReference type="Proteomes" id="UP001589810">
    <property type="component" value="Unassembled WGS sequence"/>
</dbReference>
<keyword evidence="7" id="KW-1185">Reference proteome</keyword>
<reference evidence="6 7" key="1">
    <citation type="submission" date="2024-09" db="EMBL/GenBank/DDBJ databases">
        <authorList>
            <person name="Sun Q."/>
            <person name="Mori K."/>
        </authorList>
    </citation>
    <scope>NUCLEOTIDE SEQUENCE [LARGE SCALE GENOMIC DNA]</scope>
    <source>
        <strain evidence="6 7">TBRC 1432</strain>
    </source>
</reference>
<evidence type="ECO:0000313" key="7">
    <source>
        <dbReference type="Proteomes" id="UP001589810"/>
    </source>
</evidence>
<dbReference type="RefSeq" id="WP_273941265.1">
    <property type="nucleotide sequence ID" value="NZ_CP097263.1"/>
</dbReference>
<dbReference type="InterPro" id="IPR036271">
    <property type="entry name" value="Tet_transcr_reg_TetR-rel_C_sf"/>
</dbReference>
<dbReference type="InterPro" id="IPR001647">
    <property type="entry name" value="HTH_TetR"/>
</dbReference>
<dbReference type="Pfam" id="PF00440">
    <property type="entry name" value="TetR_N"/>
    <property type="match status" value="1"/>
</dbReference>
<dbReference type="Gene3D" id="1.10.357.10">
    <property type="entry name" value="Tetracycline Repressor, domain 2"/>
    <property type="match status" value="1"/>
</dbReference>
<dbReference type="SUPFAM" id="SSF48498">
    <property type="entry name" value="Tetracyclin repressor-like, C-terminal domain"/>
    <property type="match status" value="1"/>
</dbReference>
<organism evidence="6 7">
    <name type="scientific">Kutzneria chonburiensis</name>
    <dbReference type="NCBI Taxonomy" id="1483604"/>
    <lineage>
        <taxon>Bacteria</taxon>
        <taxon>Bacillati</taxon>
        <taxon>Actinomycetota</taxon>
        <taxon>Actinomycetes</taxon>
        <taxon>Pseudonocardiales</taxon>
        <taxon>Pseudonocardiaceae</taxon>
        <taxon>Kutzneria</taxon>
    </lineage>
</organism>
<name>A0ABV6MRB7_9PSEU</name>
<evidence type="ECO:0000256" key="1">
    <source>
        <dbReference type="ARBA" id="ARBA00023015"/>
    </source>
</evidence>
<proteinExistence type="predicted"/>
<keyword evidence="2 4" id="KW-0238">DNA-binding</keyword>
<feature type="DNA-binding region" description="H-T-H motif" evidence="4">
    <location>
        <begin position="33"/>
        <end position="52"/>
    </location>
</feature>
<feature type="domain" description="HTH tetR-type" evidence="5">
    <location>
        <begin position="10"/>
        <end position="70"/>
    </location>
</feature>
<dbReference type="Pfam" id="PF21993">
    <property type="entry name" value="TetR_C_13_2"/>
    <property type="match status" value="1"/>
</dbReference>
<evidence type="ECO:0000313" key="6">
    <source>
        <dbReference type="EMBL" id="MFC0542856.1"/>
    </source>
</evidence>
<dbReference type="SUPFAM" id="SSF46689">
    <property type="entry name" value="Homeodomain-like"/>
    <property type="match status" value="1"/>
</dbReference>
<comment type="caution">
    <text evidence="6">The sequence shown here is derived from an EMBL/GenBank/DDBJ whole genome shotgun (WGS) entry which is preliminary data.</text>
</comment>
<dbReference type="InterPro" id="IPR054156">
    <property type="entry name" value="YxaF_TetR_C"/>
</dbReference>
<evidence type="ECO:0000256" key="4">
    <source>
        <dbReference type="PROSITE-ProRule" id="PRU00335"/>
    </source>
</evidence>
<protein>
    <submittedName>
        <fullName evidence="6">TetR family transcriptional regulator</fullName>
    </submittedName>
</protein>
<dbReference type="EMBL" id="JBHLUD010000004">
    <property type="protein sequence ID" value="MFC0542856.1"/>
    <property type="molecule type" value="Genomic_DNA"/>
</dbReference>
<dbReference type="PROSITE" id="PS50977">
    <property type="entry name" value="HTH_TETR_2"/>
    <property type="match status" value="1"/>
</dbReference>
<evidence type="ECO:0000256" key="3">
    <source>
        <dbReference type="ARBA" id="ARBA00023163"/>
    </source>
</evidence>
<sequence length="202" mass="21596">MLEVAVGARSDAKVKMVQAAKQLMRERGYHATAFSDVLKLSGAPRGSVYFHFPDGKTQLAVAAAEAHAHDQVEIIDRAAEASSSAAELVERYVDLGRDGMVTSDYSRGCAIAPLVTEGAMQESTAIDETGRRTFTEMIDRLAFHFITFGVDRAAARTLADAVIAGVEGAMITSRARRSPAPYDAVKTVLSGYAAEVSRRAGK</sequence>
<evidence type="ECO:0000259" key="5">
    <source>
        <dbReference type="PROSITE" id="PS50977"/>
    </source>
</evidence>
<dbReference type="InterPro" id="IPR009057">
    <property type="entry name" value="Homeodomain-like_sf"/>
</dbReference>
<accession>A0ABV6MRB7</accession>
<dbReference type="PANTHER" id="PTHR47506:SF3">
    <property type="entry name" value="HTH-TYPE TRANSCRIPTIONAL REGULATOR LMRA"/>
    <property type="match status" value="1"/>
</dbReference>
<dbReference type="PANTHER" id="PTHR47506">
    <property type="entry name" value="TRANSCRIPTIONAL REGULATORY PROTEIN"/>
    <property type="match status" value="1"/>
</dbReference>
<keyword evidence="1" id="KW-0805">Transcription regulation</keyword>
<evidence type="ECO:0000256" key="2">
    <source>
        <dbReference type="ARBA" id="ARBA00023125"/>
    </source>
</evidence>